<dbReference type="KEGG" id="pami:JCM7686_3431"/>
<dbReference type="PANTHER" id="PTHR35562">
    <property type="entry name" value="DNA ENDONUCLEASE SMRA-RELATED"/>
    <property type="match status" value="1"/>
</dbReference>
<proteinExistence type="predicted"/>
<dbReference type="AlphaFoldDB" id="S5YZ32"/>
<name>S5YZ32_PARAH</name>
<dbReference type="PANTHER" id="PTHR35562:SF2">
    <property type="entry name" value="DNA ENDONUCLEASE SMRA-RELATED"/>
    <property type="match status" value="1"/>
</dbReference>
<dbReference type="eggNOG" id="COG2840">
    <property type="taxonomic scope" value="Bacteria"/>
</dbReference>
<protein>
    <submittedName>
        <fullName evidence="3">Smr protein/MutS2</fullName>
    </submittedName>
</protein>
<dbReference type="InterPro" id="IPR002625">
    <property type="entry name" value="Smr_dom"/>
</dbReference>
<feature type="compositionally biased region" description="Basic and acidic residues" evidence="1">
    <location>
        <begin position="28"/>
        <end position="42"/>
    </location>
</feature>
<organism evidence="3 4">
    <name type="scientific">Paracoccus aminophilus JCM 7686</name>
    <dbReference type="NCBI Taxonomy" id="1367847"/>
    <lineage>
        <taxon>Bacteria</taxon>
        <taxon>Pseudomonadati</taxon>
        <taxon>Pseudomonadota</taxon>
        <taxon>Alphaproteobacteria</taxon>
        <taxon>Rhodobacterales</taxon>
        <taxon>Paracoccaceae</taxon>
        <taxon>Paracoccus</taxon>
    </lineage>
</organism>
<dbReference type="Pfam" id="PF01713">
    <property type="entry name" value="Smr"/>
    <property type="match status" value="1"/>
</dbReference>
<feature type="region of interest" description="Disordered" evidence="1">
    <location>
        <begin position="20"/>
        <end position="58"/>
    </location>
</feature>
<feature type="domain" description="Smr" evidence="2">
    <location>
        <begin position="118"/>
        <end position="208"/>
    </location>
</feature>
<dbReference type="InterPro" id="IPR036063">
    <property type="entry name" value="Smr_dom_sf"/>
</dbReference>
<evidence type="ECO:0000259" key="2">
    <source>
        <dbReference type="PROSITE" id="PS50828"/>
    </source>
</evidence>
<accession>S5YZ32</accession>
<dbReference type="EMBL" id="CP006650">
    <property type="protein sequence ID" value="AGT10466.1"/>
    <property type="molecule type" value="Genomic_DNA"/>
</dbReference>
<feature type="compositionally biased region" description="Low complexity" evidence="1">
    <location>
        <begin position="49"/>
        <end position="58"/>
    </location>
</feature>
<gene>
    <name evidence="3" type="ORF">JCM7686_3431</name>
</gene>
<dbReference type="Proteomes" id="UP000015480">
    <property type="component" value="Chromosome"/>
</dbReference>
<dbReference type="PATRIC" id="fig|1367847.3.peg.3463"/>
<evidence type="ECO:0000313" key="3">
    <source>
        <dbReference type="EMBL" id="AGT10466.1"/>
    </source>
</evidence>
<dbReference type="OrthoDB" id="7165597at2"/>
<dbReference type="HOGENOM" id="CLU_055978_2_1_5"/>
<dbReference type="PROSITE" id="PS50828">
    <property type="entry name" value="SMR"/>
    <property type="match status" value="1"/>
</dbReference>
<keyword evidence="4" id="KW-1185">Reference proteome</keyword>
<dbReference type="STRING" id="1367847.JCM7686_3431"/>
<reference evidence="3 4" key="1">
    <citation type="journal article" date="2014" name="BMC Genomics">
        <title>Architecture and functions of a multipartite genome of the methylotrophic bacterium Paracoccus aminophilus JCM 7686, containing primary and secondary chromids.</title>
        <authorList>
            <person name="Dziewit L."/>
            <person name="Czarnecki J."/>
            <person name="Wibberg D."/>
            <person name="Radlinska M."/>
            <person name="Mrozek P."/>
            <person name="Szymczak M."/>
            <person name="Schluter A."/>
            <person name="Puhler A."/>
            <person name="Bartosik D."/>
        </authorList>
    </citation>
    <scope>NUCLEOTIDE SEQUENCE [LARGE SCALE GENOMIC DNA]</scope>
    <source>
        <strain evidence="3">JCM 7686</strain>
    </source>
</reference>
<sequence>MSRKRGLTPEDKALWNHVARSVAPLHPLRKDPKPEPTAKVEPKPIVPRAPSLPSAAPALPSSLRIGGFSLSGRSAGQGRVTHDLAPGPAERLAEAPVRMDHKTHRQMTRGKLRPEARIDLHGMTLAIAQPSLTNFILGAHGRGCRLVLVITGKGKAGGPDAPLPVRPGALRHNVPHWLHMAPLASVVLQVTPAHRSHGGEGAYYVYLRKTFSIS</sequence>
<dbReference type="RefSeq" id="WP_020952102.1">
    <property type="nucleotide sequence ID" value="NC_022041.1"/>
</dbReference>
<evidence type="ECO:0000256" key="1">
    <source>
        <dbReference type="SAM" id="MobiDB-lite"/>
    </source>
</evidence>
<dbReference type="Gene3D" id="3.30.1370.110">
    <property type="match status" value="1"/>
</dbReference>
<dbReference type="SUPFAM" id="SSF160443">
    <property type="entry name" value="SMR domain-like"/>
    <property type="match status" value="1"/>
</dbReference>
<evidence type="ECO:0000313" key="4">
    <source>
        <dbReference type="Proteomes" id="UP000015480"/>
    </source>
</evidence>